<keyword evidence="2" id="KW-1185">Reference proteome</keyword>
<sequence>MEFYIYIQCFWLQNTEEIPWGVAGAEFVVESTGVFSDNEKDAANLKGGAKKISTLFQTLAARPTPLLLWQSSALQSFKRNVVYANAHFNHIVGWSTSSIRHKNELPQCRSLVRSGKYPYFLKGEQHTTSIINQEKFIKLQINNFNEAMLPWKVIHFSFTKSAFQFISSYLTCVNRYLFKKCRFRY</sequence>
<name>A0ACB9JWU6_9ASTR</name>
<evidence type="ECO:0000313" key="1">
    <source>
        <dbReference type="EMBL" id="KAI3824521.1"/>
    </source>
</evidence>
<proteinExistence type="predicted"/>
<dbReference type="EMBL" id="CM042019">
    <property type="protein sequence ID" value="KAI3824521.1"/>
    <property type="molecule type" value="Genomic_DNA"/>
</dbReference>
<reference evidence="1 2" key="2">
    <citation type="journal article" date="2022" name="Mol. Ecol. Resour.">
        <title>The genomes of chicory, endive, great burdock and yacon provide insights into Asteraceae paleo-polyploidization history and plant inulin production.</title>
        <authorList>
            <person name="Fan W."/>
            <person name="Wang S."/>
            <person name="Wang H."/>
            <person name="Wang A."/>
            <person name="Jiang F."/>
            <person name="Liu H."/>
            <person name="Zhao H."/>
            <person name="Xu D."/>
            <person name="Zhang Y."/>
        </authorList>
    </citation>
    <scope>NUCLEOTIDE SEQUENCE [LARGE SCALE GENOMIC DNA]</scope>
    <source>
        <strain evidence="2">cv. Yunnan</strain>
        <tissue evidence="1">Leaves</tissue>
    </source>
</reference>
<evidence type="ECO:0000313" key="2">
    <source>
        <dbReference type="Proteomes" id="UP001056120"/>
    </source>
</evidence>
<accession>A0ACB9JWU6</accession>
<organism evidence="1 2">
    <name type="scientific">Smallanthus sonchifolius</name>
    <dbReference type="NCBI Taxonomy" id="185202"/>
    <lineage>
        <taxon>Eukaryota</taxon>
        <taxon>Viridiplantae</taxon>
        <taxon>Streptophyta</taxon>
        <taxon>Embryophyta</taxon>
        <taxon>Tracheophyta</taxon>
        <taxon>Spermatophyta</taxon>
        <taxon>Magnoliopsida</taxon>
        <taxon>eudicotyledons</taxon>
        <taxon>Gunneridae</taxon>
        <taxon>Pentapetalae</taxon>
        <taxon>asterids</taxon>
        <taxon>campanulids</taxon>
        <taxon>Asterales</taxon>
        <taxon>Asteraceae</taxon>
        <taxon>Asteroideae</taxon>
        <taxon>Heliantheae alliance</taxon>
        <taxon>Millerieae</taxon>
        <taxon>Smallanthus</taxon>
    </lineage>
</organism>
<dbReference type="Proteomes" id="UP001056120">
    <property type="component" value="Linkage Group LG02"/>
</dbReference>
<gene>
    <name evidence="1" type="ORF">L1987_05981</name>
</gene>
<protein>
    <submittedName>
        <fullName evidence="1">Uncharacterized protein</fullName>
    </submittedName>
</protein>
<comment type="caution">
    <text evidence="1">The sequence shown here is derived from an EMBL/GenBank/DDBJ whole genome shotgun (WGS) entry which is preliminary data.</text>
</comment>
<reference evidence="2" key="1">
    <citation type="journal article" date="2022" name="Mol. Ecol. Resour.">
        <title>The genomes of chicory, endive, great burdock and yacon provide insights into Asteraceae palaeo-polyploidization history and plant inulin production.</title>
        <authorList>
            <person name="Fan W."/>
            <person name="Wang S."/>
            <person name="Wang H."/>
            <person name="Wang A."/>
            <person name="Jiang F."/>
            <person name="Liu H."/>
            <person name="Zhao H."/>
            <person name="Xu D."/>
            <person name="Zhang Y."/>
        </authorList>
    </citation>
    <scope>NUCLEOTIDE SEQUENCE [LARGE SCALE GENOMIC DNA]</scope>
    <source>
        <strain evidence="2">cv. Yunnan</strain>
    </source>
</reference>